<dbReference type="InterPro" id="IPR000242">
    <property type="entry name" value="PTP_cat"/>
</dbReference>
<feature type="domain" description="Tyrosine specific protein phosphatases" evidence="2">
    <location>
        <begin position="200"/>
        <end position="272"/>
    </location>
</feature>
<feature type="domain" description="Tyrosine-protein phosphatase" evidence="1">
    <location>
        <begin position="396"/>
        <end position="504"/>
    </location>
</feature>
<dbReference type="InterPro" id="IPR016130">
    <property type="entry name" value="Tyr_Pase_AS"/>
</dbReference>
<evidence type="ECO:0000259" key="1">
    <source>
        <dbReference type="PROSITE" id="PS50055"/>
    </source>
</evidence>
<dbReference type="PROSITE" id="PS50056">
    <property type="entry name" value="TYR_PHOSPHATASE_2"/>
    <property type="match status" value="2"/>
</dbReference>
<feature type="domain" description="Tyrosine specific protein phosphatases" evidence="2">
    <location>
        <begin position="423"/>
        <end position="495"/>
    </location>
</feature>
<dbReference type="PRINTS" id="PR00700">
    <property type="entry name" value="PRTYPHPHTASE"/>
</dbReference>
<dbReference type="InterPro" id="IPR050348">
    <property type="entry name" value="Protein-Tyr_Phosphatase"/>
</dbReference>
<name>A0A8W8NY48_MAGGI</name>
<accession>A0A8W8NY48</accession>
<dbReference type="SMART" id="SM00404">
    <property type="entry name" value="PTPc_motif"/>
    <property type="match status" value="3"/>
</dbReference>
<dbReference type="EnsemblMetazoa" id="G8477.1">
    <property type="protein sequence ID" value="G8477.1:cds"/>
    <property type="gene ID" value="G8477"/>
</dbReference>
<dbReference type="InterPro" id="IPR029021">
    <property type="entry name" value="Prot-tyrosine_phosphatase-like"/>
</dbReference>
<proteinExistence type="predicted"/>
<feature type="domain" description="Tyrosine-protein phosphatase" evidence="1">
    <location>
        <begin position="590"/>
        <end position="724"/>
    </location>
</feature>
<dbReference type="PROSITE" id="PS50055">
    <property type="entry name" value="TYR_PHOSPHATASE_PTP"/>
    <property type="match status" value="3"/>
</dbReference>
<dbReference type="InterPro" id="IPR003595">
    <property type="entry name" value="Tyr_Pase_cat"/>
</dbReference>
<dbReference type="Gene3D" id="3.90.190.10">
    <property type="entry name" value="Protein tyrosine phosphatase superfamily"/>
    <property type="match status" value="3"/>
</dbReference>
<evidence type="ECO:0000313" key="3">
    <source>
        <dbReference type="EnsemblMetazoa" id="G8477.1:cds"/>
    </source>
</evidence>
<dbReference type="PANTHER" id="PTHR19134:SF561">
    <property type="entry name" value="PROTEIN TYROSINE PHOSPHATASE 36E, ISOFORM A"/>
    <property type="match status" value="1"/>
</dbReference>
<organism evidence="3 4">
    <name type="scientific">Magallana gigas</name>
    <name type="common">Pacific oyster</name>
    <name type="synonym">Crassostrea gigas</name>
    <dbReference type="NCBI Taxonomy" id="29159"/>
    <lineage>
        <taxon>Eukaryota</taxon>
        <taxon>Metazoa</taxon>
        <taxon>Spiralia</taxon>
        <taxon>Lophotrochozoa</taxon>
        <taxon>Mollusca</taxon>
        <taxon>Bivalvia</taxon>
        <taxon>Autobranchia</taxon>
        <taxon>Pteriomorphia</taxon>
        <taxon>Ostreida</taxon>
        <taxon>Ostreoidea</taxon>
        <taxon>Ostreidae</taxon>
        <taxon>Magallana</taxon>
    </lineage>
</organism>
<dbReference type="SUPFAM" id="SSF52799">
    <property type="entry name" value="(Phosphotyrosine protein) phosphatases II"/>
    <property type="match status" value="3"/>
</dbReference>
<protein>
    <recommendedName>
        <fullName evidence="5">Protein-tyrosine-phosphatase</fullName>
    </recommendedName>
</protein>
<keyword evidence="4" id="KW-1185">Reference proteome</keyword>
<evidence type="ECO:0008006" key="5">
    <source>
        <dbReference type="Google" id="ProtNLM"/>
    </source>
</evidence>
<dbReference type="InterPro" id="IPR000387">
    <property type="entry name" value="Tyr_Pase_dom"/>
</dbReference>
<dbReference type="Pfam" id="PF00078">
    <property type="entry name" value="RVT_1"/>
    <property type="match status" value="1"/>
</dbReference>
<dbReference type="PANTHER" id="PTHR19134">
    <property type="entry name" value="RECEPTOR-TYPE TYROSINE-PROTEIN PHOSPHATASE"/>
    <property type="match status" value="1"/>
</dbReference>
<dbReference type="Proteomes" id="UP000005408">
    <property type="component" value="Unassembled WGS sequence"/>
</dbReference>
<reference evidence="3" key="1">
    <citation type="submission" date="2022-08" db="UniProtKB">
        <authorList>
            <consortium name="EnsemblMetazoa"/>
        </authorList>
    </citation>
    <scope>IDENTIFICATION</scope>
    <source>
        <strain evidence="3">05x7-T-G4-1.051#20</strain>
    </source>
</reference>
<evidence type="ECO:0000259" key="2">
    <source>
        <dbReference type="PROSITE" id="PS50056"/>
    </source>
</evidence>
<dbReference type="Pfam" id="PF00102">
    <property type="entry name" value="Y_phosphatase"/>
    <property type="match status" value="3"/>
</dbReference>
<dbReference type="CDD" id="cd00047">
    <property type="entry name" value="PTPc"/>
    <property type="match status" value="2"/>
</dbReference>
<dbReference type="GO" id="GO:0004725">
    <property type="term" value="F:protein tyrosine phosphatase activity"/>
    <property type="evidence" value="ECO:0007669"/>
    <property type="project" value="InterPro"/>
</dbReference>
<evidence type="ECO:0000313" key="4">
    <source>
        <dbReference type="Proteomes" id="UP000005408"/>
    </source>
</evidence>
<sequence>MVDKKQENKRVRCVDYQAFSQVFTNFQNIDDSKGCAVGEHYGVNCSIPCPDVNCQFCHIETGTCQGCKSGYQGHQCELAAYNTEQADLCIYQNVEENKTNGVKVCSNTSTQEVRKSKFDIDNMDFDGNIRKKIMYGDICWRAKTNPGVNINNFEKIIGENSKNNDDGFKKEYEQNESRMITQYHYTAWPDHGTPDPLCLLSFHGRLKRTNTSRNLGPILVHCSAGIGRTGTFIAIDALYEEGQKTGKVYIADYVTKMREKRMNMVQTYNQLPVIIQEIAFKISRPLRIQLGRCIVSQKEVQAAYNTEQADLCIYQNVEENKTNGVKVCSNTSTQEVRKSKFDIDNMDFDGNIRKKIMYGDICWRAKTNPGVNINNFEKIIGENSKNNDDGFKKEYEQNESRMITQYHYTAWPDHGTPDPLCLLSFHGRLKRTNTSRNLGPILVHCSAGIGRTGTFIAIDALYEEGQKTGKVYIADYVTKMREKRMNMVQTYNQLPVIIQEIAFKISRPLRIQLGRCIVSQKEVQAAYNTEQADLCIYQNVEENKTNGVKVCSNTSTQEVRKSKFDIDNMDFDGNIRKKIMYGDICWRAKTNPGVNINNFEKIIGENSKNNDDGFKKEYETKCVQYWPDLEMEMSCDFLGLYTTEECLYDNYVIRKLKVSHARQNESRMITQYHYTAWPDHGTSDPLCLLSFHGHLKRTKTSRNLGPILVHCRHAWYEHYKGLAQIKQDPSFDVEFENAICHEVSKMHSLSMGNCDEISKTHINENEVVAALQKMKNGKAPGFDGIVTEHIKITQDILLIHLNMTSCIFYEGKMSSNYTMRQGVGQGRVLSSWFFLLMIDGLILELDRLNIGLHICDLHVPCVILADDTSLISNTQTTMQKQLNVVVDYASKWRLKYNPLKSCIIYFTSKRNRRKPATENIFLLGNKNSPIDITDENIYAGVTITNKLSCASAISRSCCKGRKIMNSLINIGVHKHGMNPILSCKMWKTVVAPAVLYGCELWTDISKKSLENLEILQRFAARRIQGFDQQSPSACTIYSLGLIKMEKTVQKLQLLFWNRLCRSSYSLFFKKLFIARLCTYSVDTPQKKRGFVNCIYRTMKNYKIDYFFHDYLRNRETPSKSSWNQYIDTLIRISSQDEWRESLKSRPELSRFAEVHKYIGPHPLWSLSLQHPEYTWKLFELINFSFTYETEEVSCKLCKRKVNDIVQHFILDCPVLYKSRKYLMHLIVNSLTVNTYVKLTYNLDSVIVGTILGSKDDDVIPEEEWASYMLSVSEGITVMIKDMRALL</sequence>
<dbReference type="InterPro" id="IPR000477">
    <property type="entry name" value="RT_dom"/>
</dbReference>
<feature type="domain" description="Tyrosine-protein phosphatase" evidence="1">
    <location>
        <begin position="173"/>
        <end position="281"/>
    </location>
</feature>
<dbReference type="PROSITE" id="PS00383">
    <property type="entry name" value="TYR_PHOSPHATASE_1"/>
    <property type="match status" value="2"/>
</dbReference>
<dbReference type="SMART" id="SM00194">
    <property type="entry name" value="PTPc"/>
    <property type="match status" value="2"/>
</dbReference>